<evidence type="ECO:0000313" key="3">
    <source>
        <dbReference type="Proteomes" id="UP000235672"/>
    </source>
</evidence>
<reference evidence="2 3" key="1">
    <citation type="submission" date="2016-05" db="EMBL/GenBank/DDBJ databases">
        <title>A degradative enzymes factory behind the ericoid mycorrhizal symbiosis.</title>
        <authorList>
            <consortium name="DOE Joint Genome Institute"/>
            <person name="Martino E."/>
            <person name="Morin E."/>
            <person name="Grelet G."/>
            <person name="Kuo A."/>
            <person name="Kohler A."/>
            <person name="Daghino S."/>
            <person name="Barry K."/>
            <person name="Choi C."/>
            <person name="Cichocki N."/>
            <person name="Clum A."/>
            <person name="Copeland A."/>
            <person name="Hainaut M."/>
            <person name="Haridas S."/>
            <person name="Labutti K."/>
            <person name="Lindquist E."/>
            <person name="Lipzen A."/>
            <person name="Khouja H.-R."/>
            <person name="Murat C."/>
            <person name="Ohm R."/>
            <person name="Olson A."/>
            <person name="Spatafora J."/>
            <person name="Veneault-Fourrey C."/>
            <person name="Henrissat B."/>
            <person name="Grigoriev I."/>
            <person name="Martin F."/>
            <person name="Perotto S."/>
        </authorList>
    </citation>
    <scope>NUCLEOTIDE SEQUENCE [LARGE SCALE GENOMIC DNA]</scope>
    <source>
        <strain evidence="2 3">UAMH 7357</strain>
    </source>
</reference>
<keyword evidence="3" id="KW-1185">Reference proteome</keyword>
<evidence type="ECO:0000256" key="1">
    <source>
        <dbReference type="SAM" id="MobiDB-lite"/>
    </source>
</evidence>
<proteinExistence type="predicted"/>
<feature type="region of interest" description="Disordered" evidence="1">
    <location>
        <begin position="327"/>
        <end position="377"/>
    </location>
</feature>
<organism evidence="2 3">
    <name type="scientific">Hyaloscypha hepaticicola</name>
    <dbReference type="NCBI Taxonomy" id="2082293"/>
    <lineage>
        <taxon>Eukaryota</taxon>
        <taxon>Fungi</taxon>
        <taxon>Dikarya</taxon>
        <taxon>Ascomycota</taxon>
        <taxon>Pezizomycotina</taxon>
        <taxon>Leotiomycetes</taxon>
        <taxon>Helotiales</taxon>
        <taxon>Hyaloscyphaceae</taxon>
        <taxon>Hyaloscypha</taxon>
    </lineage>
</organism>
<dbReference type="Proteomes" id="UP000235672">
    <property type="component" value="Unassembled WGS sequence"/>
</dbReference>
<feature type="compositionally biased region" description="Basic residues" evidence="1">
    <location>
        <begin position="368"/>
        <end position="377"/>
    </location>
</feature>
<sequence>MSAWALDIPDQVLWILNIMSPGNLDSDDVKDYFLPAEGIHVDVLGADAHLYLGQRVWLGLASNMGIDGYMIRASTCFTEEMIRNLKEDSARWIAFLNAEKSWNRLGFALPYTASDIFKARWQPLRAAVQEKLTRDAEEIKYRKIDHATGIDWASSFRAGSWDSIGGSPPADSLPVNASKPQAQRFSPPIASQQMNDAPSEANDRGGVSDRQLTSAQSERAASMFLDSESSSTDVESSQATCSCSENIEAQRFFSRSFTLARLVVETRTNTKLEALTNNGEFNNKPRPAYRNKFVLPLAVHLVVRLVVSLTQARTPQLVAIQRFEPPQAANTPSHEKMPPNLHMSNQTQLSYPARTGQHRRLSVENRRTRNQKQRHKT</sequence>
<feature type="region of interest" description="Disordered" evidence="1">
    <location>
        <begin position="167"/>
        <end position="213"/>
    </location>
</feature>
<dbReference type="EMBL" id="KZ613475">
    <property type="protein sequence ID" value="PMD23448.1"/>
    <property type="molecule type" value="Genomic_DNA"/>
</dbReference>
<dbReference type="AlphaFoldDB" id="A0A2J6QB39"/>
<evidence type="ECO:0000313" key="2">
    <source>
        <dbReference type="EMBL" id="PMD23448.1"/>
    </source>
</evidence>
<gene>
    <name evidence="2" type="ORF">NA56DRAFT_701742</name>
</gene>
<protein>
    <submittedName>
        <fullName evidence="2">Uncharacterized protein</fullName>
    </submittedName>
</protein>
<feature type="compositionally biased region" description="Polar residues" evidence="1">
    <location>
        <begin position="178"/>
        <end position="196"/>
    </location>
</feature>
<accession>A0A2J6QB39</accession>
<name>A0A2J6QB39_9HELO</name>